<dbReference type="RefSeq" id="WP_243332581.1">
    <property type="nucleotide sequence ID" value="NZ_AP027081.1"/>
</dbReference>
<dbReference type="KEGG" id="msea:METESE_15930"/>
<dbReference type="Pfam" id="PF14332">
    <property type="entry name" value="DUF4388"/>
    <property type="match status" value="1"/>
</dbReference>
<dbReference type="AlphaFoldDB" id="A0AA48GYA7"/>
<gene>
    <name evidence="3" type="ORF">METESE_15930</name>
</gene>
<proteinExistence type="predicted"/>
<evidence type="ECO:0000259" key="2">
    <source>
        <dbReference type="Pfam" id="PF14332"/>
    </source>
</evidence>
<dbReference type="PANTHER" id="PTHR36304:SF4">
    <property type="entry name" value="DUF4388 DOMAIN-CONTAINING PROTEIN"/>
    <property type="match status" value="1"/>
</dbReference>
<dbReference type="EMBL" id="AP027081">
    <property type="protein sequence ID" value="BDU76635.1"/>
    <property type="molecule type" value="Genomic_DNA"/>
</dbReference>
<dbReference type="SUPFAM" id="SSF160246">
    <property type="entry name" value="EspE N-terminal domain-like"/>
    <property type="match status" value="1"/>
</dbReference>
<evidence type="ECO:0000313" key="4">
    <source>
        <dbReference type="Proteomes" id="UP001228113"/>
    </source>
</evidence>
<organism evidence="3 4">
    <name type="scientific">Mesoterricola sediminis</name>
    <dbReference type="NCBI Taxonomy" id="2927980"/>
    <lineage>
        <taxon>Bacteria</taxon>
        <taxon>Pseudomonadati</taxon>
        <taxon>Acidobacteriota</taxon>
        <taxon>Holophagae</taxon>
        <taxon>Holophagales</taxon>
        <taxon>Holophagaceae</taxon>
        <taxon>Mesoterricola</taxon>
    </lineage>
</organism>
<keyword evidence="4" id="KW-1185">Reference proteome</keyword>
<dbReference type="PANTHER" id="PTHR36304">
    <property type="entry name" value="DOMAIN GTPASE-ACTIVATING PROTEIN, PUTATIVE-RELATED-RELATED"/>
    <property type="match status" value="1"/>
</dbReference>
<evidence type="ECO:0000313" key="3">
    <source>
        <dbReference type="EMBL" id="BDU76635.1"/>
    </source>
</evidence>
<dbReference type="InterPro" id="IPR025497">
    <property type="entry name" value="PatA-like_N"/>
</dbReference>
<dbReference type="InterPro" id="IPR037257">
    <property type="entry name" value="T2SS_E_N_sf"/>
</dbReference>
<evidence type="ECO:0000256" key="1">
    <source>
        <dbReference type="SAM" id="MobiDB-lite"/>
    </source>
</evidence>
<feature type="region of interest" description="Disordered" evidence="1">
    <location>
        <begin position="367"/>
        <end position="389"/>
    </location>
</feature>
<name>A0AA48GYA7_9BACT</name>
<reference evidence="3" key="1">
    <citation type="journal article" date="2023" name="Int. J. Syst. Evol. Microbiol.">
        <title>Mesoterricola silvestris gen. nov., sp. nov., Mesoterricola sediminis sp. nov., Geothrix oryzae sp. nov., Geothrix edaphica sp. nov., Geothrix rubra sp. nov., and Geothrix limicola sp. nov., six novel members of Acidobacteriota isolated from soils.</title>
        <authorList>
            <person name="Itoh H."/>
            <person name="Sugisawa Y."/>
            <person name="Mise K."/>
            <person name="Xu Z."/>
            <person name="Kuniyasu M."/>
            <person name="Ushijima N."/>
            <person name="Kawano K."/>
            <person name="Kobayashi E."/>
            <person name="Shiratori Y."/>
            <person name="Masuda Y."/>
            <person name="Senoo K."/>
        </authorList>
    </citation>
    <scope>NUCLEOTIDE SEQUENCE</scope>
    <source>
        <strain evidence="3">W786</strain>
    </source>
</reference>
<sequence>MALEGSLRDFDLFSLFNMIKTQGKSGTLVLSRAQEFVKIFFDTGEIVGCDSNQVRMEDRVGAMLVRLGRLSGDELLAMIHRQKQTLKRMGTLLVESGRVSPQDLQDALFNQAMSIIYRTFRWVEGDYRFDSILPPELDRENFPPIPVDTVLMEAARIMDEWPEVQRRLPDNALPLRKTEYGESIHLDIDKDLSTVLEGGSMDVEGSGLNHEQETVLTYFSTPSSVQSVLQISRYDELDTCKYIAELLEQGILEVSPESVEERPAFVWALPPSAFKESAEPKGPSRLFWPAVILFLGFPLAFYVPRAATSFNEGLASLQPASQHLPLDPATRLRKAWAFRMANPADGGRATAEALGCRLDEGVTVPDLSKWPNPLTPTPLDKSVAIPAEQ</sequence>
<protein>
    <recommendedName>
        <fullName evidence="2">PatA-like N-terminal domain-containing protein</fullName>
    </recommendedName>
</protein>
<feature type="domain" description="PatA-like N-terminal" evidence="2">
    <location>
        <begin position="4"/>
        <end position="161"/>
    </location>
</feature>
<dbReference type="Proteomes" id="UP001228113">
    <property type="component" value="Chromosome"/>
</dbReference>
<accession>A0AA48GYA7</accession>